<evidence type="ECO:0000256" key="1">
    <source>
        <dbReference type="SAM" id="MobiDB-lite"/>
    </source>
</evidence>
<dbReference type="RefSeq" id="WP_344449427.1">
    <property type="nucleotide sequence ID" value="NZ_BAAATZ010000006.1"/>
</dbReference>
<evidence type="ECO:0000313" key="2">
    <source>
        <dbReference type="EMBL" id="GAA2722277.1"/>
    </source>
</evidence>
<feature type="compositionally biased region" description="Basic and acidic residues" evidence="1">
    <location>
        <begin position="1"/>
        <end position="18"/>
    </location>
</feature>
<name>A0ABP6GJ38_9ACTN</name>
<sequence length="48" mass="5704">MSNPDRWKSLPEPVRLEDTTASQPVLEHTEPLPDQKELDREWVVKWYG</sequence>
<evidence type="ECO:0000313" key="3">
    <source>
        <dbReference type="Proteomes" id="UP001501842"/>
    </source>
</evidence>
<dbReference type="EMBL" id="BAAATZ010000006">
    <property type="protein sequence ID" value="GAA2722277.1"/>
    <property type="molecule type" value="Genomic_DNA"/>
</dbReference>
<protein>
    <submittedName>
        <fullName evidence="2">Uncharacterized protein</fullName>
    </submittedName>
</protein>
<gene>
    <name evidence="2" type="ORF">GCM10010439_14480</name>
</gene>
<comment type="caution">
    <text evidence="2">The sequence shown here is derived from an EMBL/GenBank/DDBJ whole genome shotgun (WGS) entry which is preliminary data.</text>
</comment>
<dbReference type="Proteomes" id="UP001501842">
    <property type="component" value="Unassembled WGS sequence"/>
</dbReference>
<reference evidence="3" key="1">
    <citation type="journal article" date="2019" name="Int. J. Syst. Evol. Microbiol.">
        <title>The Global Catalogue of Microorganisms (GCM) 10K type strain sequencing project: providing services to taxonomists for standard genome sequencing and annotation.</title>
        <authorList>
            <consortium name="The Broad Institute Genomics Platform"/>
            <consortium name="The Broad Institute Genome Sequencing Center for Infectious Disease"/>
            <person name="Wu L."/>
            <person name="Ma J."/>
        </authorList>
    </citation>
    <scope>NUCLEOTIDE SEQUENCE [LARGE SCALE GENOMIC DNA]</scope>
    <source>
        <strain evidence="3">JCM 8201</strain>
    </source>
</reference>
<proteinExistence type="predicted"/>
<keyword evidence="3" id="KW-1185">Reference proteome</keyword>
<feature type="region of interest" description="Disordered" evidence="1">
    <location>
        <begin position="1"/>
        <end position="33"/>
    </location>
</feature>
<accession>A0ABP6GJ38</accession>
<organism evidence="2 3">
    <name type="scientific">Actinocorallia aurantiaca</name>
    <dbReference type="NCBI Taxonomy" id="46204"/>
    <lineage>
        <taxon>Bacteria</taxon>
        <taxon>Bacillati</taxon>
        <taxon>Actinomycetota</taxon>
        <taxon>Actinomycetes</taxon>
        <taxon>Streptosporangiales</taxon>
        <taxon>Thermomonosporaceae</taxon>
        <taxon>Actinocorallia</taxon>
    </lineage>
</organism>